<reference evidence="1" key="1">
    <citation type="submission" date="2014-09" db="EMBL/GenBank/DDBJ databases">
        <authorList>
            <person name="Magalhaes I.L.F."/>
            <person name="Oliveira U."/>
            <person name="Santos F.R."/>
            <person name="Vidigal T.H.D.A."/>
            <person name="Brescovit A.D."/>
            <person name="Santos A.J."/>
        </authorList>
    </citation>
    <scope>NUCLEOTIDE SEQUENCE</scope>
    <source>
        <tissue evidence="1">Shoot tissue taken approximately 20 cm above the soil surface</tissue>
    </source>
</reference>
<sequence>MHNWGRNIYVNPAISEKKSFMPICIVKGLVFSLLNENVGVFFPCVDGCFSSFL</sequence>
<dbReference type="AlphaFoldDB" id="A0A0A9BJK4"/>
<proteinExistence type="predicted"/>
<organism evidence="1">
    <name type="scientific">Arundo donax</name>
    <name type="common">Giant reed</name>
    <name type="synonym">Donax arundinaceus</name>
    <dbReference type="NCBI Taxonomy" id="35708"/>
    <lineage>
        <taxon>Eukaryota</taxon>
        <taxon>Viridiplantae</taxon>
        <taxon>Streptophyta</taxon>
        <taxon>Embryophyta</taxon>
        <taxon>Tracheophyta</taxon>
        <taxon>Spermatophyta</taxon>
        <taxon>Magnoliopsida</taxon>
        <taxon>Liliopsida</taxon>
        <taxon>Poales</taxon>
        <taxon>Poaceae</taxon>
        <taxon>PACMAD clade</taxon>
        <taxon>Arundinoideae</taxon>
        <taxon>Arundineae</taxon>
        <taxon>Arundo</taxon>
    </lineage>
</organism>
<protein>
    <submittedName>
        <fullName evidence="1">Uncharacterized protein</fullName>
    </submittedName>
</protein>
<name>A0A0A9BJK4_ARUDO</name>
<dbReference type="EMBL" id="GBRH01236485">
    <property type="protein sequence ID" value="JAD61410.1"/>
    <property type="molecule type" value="Transcribed_RNA"/>
</dbReference>
<evidence type="ECO:0000313" key="1">
    <source>
        <dbReference type="EMBL" id="JAD61410.1"/>
    </source>
</evidence>
<accession>A0A0A9BJK4</accession>
<reference evidence="1" key="2">
    <citation type="journal article" date="2015" name="Data Brief">
        <title>Shoot transcriptome of the giant reed, Arundo donax.</title>
        <authorList>
            <person name="Barrero R.A."/>
            <person name="Guerrero F.D."/>
            <person name="Moolhuijzen P."/>
            <person name="Goolsby J.A."/>
            <person name="Tidwell J."/>
            <person name="Bellgard S.E."/>
            <person name="Bellgard M.I."/>
        </authorList>
    </citation>
    <scope>NUCLEOTIDE SEQUENCE</scope>
    <source>
        <tissue evidence="1">Shoot tissue taken approximately 20 cm above the soil surface</tissue>
    </source>
</reference>